<keyword evidence="6" id="KW-1015">Disulfide bond</keyword>
<evidence type="ECO:0000256" key="4">
    <source>
        <dbReference type="ARBA" id="ARBA00022729"/>
    </source>
</evidence>
<gene>
    <name evidence="12" type="ORF">L207DRAFT_547053</name>
</gene>
<evidence type="ECO:0000256" key="10">
    <source>
        <dbReference type="RuleBase" id="RU361169"/>
    </source>
</evidence>
<evidence type="ECO:0000313" key="12">
    <source>
        <dbReference type="EMBL" id="PMD35735.1"/>
    </source>
</evidence>
<dbReference type="GO" id="GO:0046576">
    <property type="term" value="F:rhamnogalacturonan alpha-L-rhamnopyranosyl-(1-&gt;4)-alpha-D-galactopyranosyluronide lyase activity"/>
    <property type="evidence" value="ECO:0007669"/>
    <property type="project" value="UniProtKB-ARBA"/>
</dbReference>
<dbReference type="Gene3D" id="2.160.20.10">
    <property type="entry name" value="Single-stranded right-handed beta-helix, Pectin lyase-like"/>
    <property type="match status" value="1"/>
</dbReference>
<protein>
    <submittedName>
        <fullName evidence="12">Glycoside hydrolase family 28 protein</fullName>
    </submittedName>
</protein>
<feature type="chain" id="PRO_5014344849" evidence="11">
    <location>
        <begin position="21"/>
        <end position="442"/>
    </location>
</feature>
<evidence type="ECO:0000256" key="2">
    <source>
        <dbReference type="ARBA" id="ARBA00008834"/>
    </source>
</evidence>
<evidence type="ECO:0000256" key="9">
    <source>
        <dbReference type="ARBA" id="ARBA00023316"/>
    </source>
</evidence>
<accession>A0A2J6RB46</accession>
<dbReference type="GO" id="GO:0071555">
    <property type="term" value="P:cell wall organization"/>
    <property type="evidence" value="ECO:0007669"/>
    <property type="project" value="UniProtKB-KW"/>
</dbReference>
<dbReference type="GO" id="GO:0005975">
    <property type="term" value="P:carbohydrate metabolic process"/>
    <property type="evidence" value="ECO:0007669"/>
    <property type="project" value="InterPro"/>
</dbReference>
<evidence type="ECO:0000256" key="6">
    <source>
        <dbReference type="ARBA" id="ARBA00023157"/>
    </source>
</evidence>
<reference evidence="12 13" key="1">
    <citation type="submission" date="2016-04" db="EMBL/GenBank/DDBJ databases">
        <title>A degradative enzymes factory behind the ericoid mycorrhizal symbiosis.</title>
        <authorList>
            <consortium name="DOE Joint Genome Institute"/>
            <person name="Martino E."/>
            <person name="Morin E."/>
            <person name="Grelet G."/>
            <person name="Kuo A."/>
            <person name="Kohler A."/>
            <person name="Daghino S."/>
            <person name="Barry K."/>
            <person name="Choi C."/>
            <person name="Cichocki N."/>
            <person name="Clum A."/>
            <person name="Copeland A."/>
            <person name="Hainaut M."/>
            <person name="Haridas S."/>
            <person name="Labutti K."/>
            <person name="Lindquist E."/>
            <person name="Lipzen A."/>
            <person name="Khouja H.-R."/>
            <person name="Murat C."/>
            <person name="Ohm R."/>
            <person name="Olson A."/>
            <person name="Spatafora J."/>
            <person name="Veneault-Fourrey C."/>
            <person name="Henrissat B."/>
            <person name="Grigoriev I."/>
            <person name="Martin F."/>
            <person name="Perotto S."/>
        </authorList>
    </citation>
    <scope>NUCLEOTIDE SEQUENCE [LARGE SCALE GENOMIC DNA]</scope>
    <source>
        <strain evidence="12 13">F</strain>
    </source>
</reference>
<keyword evidence="13" id="KW-1185">Reference proteome</keyword>
<keyword evidence="5 10" id="KW-0378">Hydrolase</keyword>
<evidence type="ECO:0000313" key="13">
    <source>
        <dbReference type="Proteomes" id="UP000235786"/>
    </source>
</evidence>
<dbReference type="SUPFAM" id="SSF51126">
    <property type="entry name" value="Pectin lyase-like"/>
    <property type="match status" value="1"/>
</dbReference>
<keyword evidence="4 11" id="KW-0732">Signal</keyword>
<evidence type="ECO:0000256" key="5">
    <source>
        <dbReference type="ARBA" id="ARBA00022801"/>
    </source>
</evidence>
<dbReference type="InterPro" id="IPR011050">
    <property type="entry name" value="Pectin_lyase_fold/virulence"/>
</dbReference>
<keyword evidence="9" id="KW-0961">Cell wall biogenesis/degradation</keyword>
<name>A0A2J6RB46_HYAVF</name>
<evidence type="ECO:0000256" key="11">
    <source>
        <dbReference type="SAM" id="SignalP"/>
    </source>
</evidence>
<keyword evidence="7" id="KW-0325">Glycoprotein</keyword>
<dbReference type="GO" id="GO:0004650">
    <property type="term" value="F:polygalacturonase activity"/>
    <property type="evidence" value="ECO:0007669"/>
    <property type="project" value="InterPro"/>
</dbReference>
<proteinExistence type="inferred from homology"/>
<comment type="similarity">
    <text evidence="2 10">Belongs to the glycosyl hydrolase 28 family.</text>
</comment>
<sequence>MRLGILSVFGALLLPALVSAQLSGHVGPTTTRDAKRSKKVCNVLDYGGVASKTSDIGPPIASAFAACKTGGTVYIPPGDYGMSTWVSLNSGTGWALQLDGIIYRVGTDGGNMIVIDKGSDFEMYSSTSKGAIQAYGYVFHADQKYGARILRLDSVKDFSIHDIALVDAPAFHLVLDTCSNGELYNMIIRGGNEGGLDGIDIWGSNIHVHDVEVSNKDECVTVKSPASNMLIENIYCNWSGGCAMGSLGSGTDISNIIYRNIYTANSNQMYMLKSNGGSGTVKNCQFSNFIGHSNAYTLDLNAFWSSEKVQTGSGVQYSNITFDNWKGTCSDGTKRAPMNVICPADVPCTGITITDFEVWTESGSSVLWKCENAFGTGGCLDSGDVKTYSAVSTIKAAPSGYNIPKMADDLTSLPLTESIPIPPIPTTFFPGATPATTLLGTR</sequence>
<dbReference type="Pfam" id="PF00295">
    <property type="entry name" value="Glyco_hydro_28"/>
    <property type="match status" value="1"/>
</dbReference>
<dbReference type="OrthoDB" id="2268901at2759"/>
<keyword evidence="3" id="KW-0964">Secreted</keyword>
<dbReference type="InterPro" id="IPR000743">
    <property type="entry name" value="Glyco_hydro_28"/>
</dbReference>
<feature type="signal peptide" evidence="11">
    <location>
        <begin position="1"/>
        <end position="20"/>
    </location>
</feature>
<dbReference type="InterPro" id="IPR012334">
    <property type="entry name" value="Pectin_lyas_fold"/>
</dbReference>
<dbReference type="PANTHER" id="PTHR31736">
    <property type="match status" value="1"/>
</dbReference>
<dbReference type="AlphaFoldDB" id="A0A2J6RB46"/>
<dbReference type="EMBL" id="KZ613952">
    <property type="protein sequence ID" value="PMD35735.1"/>
    <property type="molecule type" value="Genomic_DNA"/>
</dbReference>
<evidence type="ECO:0000256" key="8">
    <source>
        <dbReference type="ARBA" id="ARBA00023295"/>
    </source>
</evidence>
<dbReference type="STRING" id="1149755.A0A2J6RB46"/>
<comment type="subcellular location">
    <subcellularLocation>
        <location evidence="1">Secreted</location>
    </subcellularLocation>
</comment>
<dbReference type="Proteomes" id="UP000235786">
    <property type="component" value="Unassembled WGS sequence"/>
</dbReference>
<dbReference type="GO" id="GO:0005576">
    <property type="term" value="C:extracellular region"/>
    <property type="evidence" value="ECO:0007669"/>
    <property type="project" value="UniProtKB-SubCell"/>
</dbReference>
<evidence type="ECO:0000256" key="1">
    <source>
        <dbReference type="ARBA" id="ARBA00004613"/>
    </source>
</evidence>
<evidence type="ECO:0000256" key="7">
    <source>
        <dbReference type="ARBA" id="ARBA00023180"/>
    </source>
</evidence>
<dbReference type="PANTHER" id="PTHR31736:SF19">
    <property type="entry name" value="PECTIN LYASE SUPERFAMILY PROTEIN-RELATED"/>
    <property type="match status" value="1"/>
</dbReference>
<organism evidence="12 13">
    <name type="scientific">Hyaloscypha variabilis (strain UAMH 11265 / GT02V1 / F)</name>
    <name type="common">Meliniomyces variabilis</name>
    <dbReference type="NCBI Taxonomy" id="1149755"/>
    <lineage>
        <taxon>Eukaryota</taxon>
        <taxon>Fungi</taxon>
        <taxon>Dikarya</taxon>
        <taxon>Ascomycota</taxon>
        <taxon>Pezizomycotina</taxon>
        <taxon>Leotiomycetes</taxon>
        <taxon>Helotiales</taxon>
        <taxon>Hyaloscyphaceae</taxon>
        <taxon>Hyaloscypha</taxon>
        <taxon>Hyaloscypha variabilis</taxon>
    </lineage>
</organism>
<evidence type="ECO:0000256" key="3">
    <source>
        <dbReference type="ARBA" id="ARBA00022525"/>
    </source>
</evidence>
<keyword evidence="8 10" id="KW-0326">Glycosidase</keyword>